<feature type="compositionally biased region" description="Gly residues" evidence="1">
    <location>
        <begin position="235"/>
        <end position="252"/>
    </location>
</feature>
<dbReference type="EMBL" id="UAPQ01000008">
    <property type="protein sequence ID" value="SPT53743.1"/>
    <property type="molecule type" value="Genomic_DNA"/>
</dbReference>
<protein>
    <submittedName>
        <fullName evidence="2">Uncharacterized protein</fullName>
    </submittedName>
</protein>
<comment type="caution">
    <text evidence="2">The sequence shown here is derived from an EMBL/GenBank/DDBJ whole genome shotgun (WGS) entry which is preliminary data.</text>
</comment>
<gene>
    <name evidence="2" type="ORF">NCTC11535_01424</name>
</gene>
<feature type="region of interest" description="Disordered" evidence="1">
    <location>
        <begin position="157"/>
        <end position="314"/>
    </location>
</feature>
<evidence type="ECO:0000313" key="3">
    <source>
        <dbReference type="Proteomes" id="UP000250006"/>
    </source>
</evidence>
<evidence type="ECO:0000313" key="2">
    <source>
        <dbReference type="EMBL" id="SPT53743.1"/>
    </source>
</evidence>
<dbReference type="RefSeq" id="WP_126622197.1">
    <property type="nucleotide sequence ID" value="NZ_UAPQ01000008.1"/>
</dbReference>
<proteinExistence type="predicted"/>
<dbReference type="Proteomes" id="UP000250006">
    <property type="component" value="Unassembled WGS sequence"/>
</dbReference>
<reference evidence="2 3" key="1">
    <citation type="submission" date="2018-06" db="EMBL/GenBank/DDBJ databases">
        <authorList>
            <consortium name="Pathogen Informatics"/>
            <person name="Doyle S."/>
        </authorList>
    </citation>
    <scope>NUCLEOTIDE SEQUENCE [LARGE SCALE GENOMIC DNA]</scope>
    <source>
        <strain evidence="2 3">NCTC11535</strain>
    </source>
</reference>
<organism evidence="2 3">
    <name type="scientific">Actinomyces bovis</name>
    <dbReference type="NCBI Taxonomy" id="1658"/>
    <lineage>
        <taxon>Bacteria</taxon>
        <taxon>Bacillati</taxon>
        <taxon>Actinomycetota</taxon>
        <taxon>Actinomycetes</taxon>
        <taxon>Actinomycetales</taxon>
        <taxon>Actinomycetaceae</taxon>
        <taxon>Actinomyces</taxon>
    </lineage>
</organism>
<accession>A0ABY1VRT0</accession>
<evidence type="ECO:0000256" key="1">
    <source>
        <dbReference type="SAM" id="MobiDB-lite"/>
    </source>
</evidence>
<sequence>MRVNHRLLLRNSLEVIAAGALCASVTACGSSATVAKMPMTDAEVKEFLLQSDTAAMLADNAGYAAVAAAASAQRDALTKARGAEVSSTDITQVKADGEVTLSGLRSRIDALSGRTLTEEYTRIQAALRKATEALRGTDKQAITDSLAALNETVASVENAVSQRESPGADSSSDGSRTTVEDPREDSGQEGSGSGGATRRSEAGNNGQAGGGRADDGGSGADNTHGTGQDRPQENPGGGTDQGGGQLVPGQGGQQPPDNQPNPPADGGGNNNQPAPADPGGDQGGNGNGGNDGDNGGNPAQPNPQPGGGEAPRQP</sequence>
<feature type="compositionally biased region" description="Gly residues" evidence="1">
    <location>
        <begin position="206"/>
        <end position="219"/>
    </location>
</feature>
<feature type="compositionally biased region" description="Polar residues" evidence="1">
    <location>
        <begin position="157"/>
        <end position="177"/>
    </location>
</feature>
<feature type="compositionally biased region" description="Low complexity" evidence="1">
    <location>
        <begin position="270"/>
        <end position="279"/>
    </location>
</feature>
<dbReference type="PROSITE" id="PS51257">
    <property type="entry name" value="PROKAR_LIPOPROTEIN"/>
    <property type="match status" value="1"/>
</dbReference>
<name>A0ABY1VRT0_9ACTO</name>
<feature type="compositionally biased region" description="Gly residues" evidence="1">
    <location>
        <begin position="305"/>
        <end position="314"/>
    </location>
</feature>
<feature type="compositionally biased region" description="Gly residues" evidence="1">
    <location>
        <begin position="280"/>
        <end position="295"/>
    </location>
</feature>
<keyword evidence="3" id="KW-1185">Reference proteome</keyword>